<comment type="caution">
    <text evidence="6">The sequence shown here is derived from an EMBL/GenBank/DDBJ whole genome shotgun (WGS) entry which is preliminary data.</text>
</comment>
<feature type="compositionally biased region" description="Low complexity" evidence="1">
    <location>
        <begin position="345"/>
        <end position="354"/>
    </location>
</feature>
<evidence type="ECO:0000259" key="5">
    <source>
        <dbReference type="Pfam" id="PF05569"/>
    </source>
</evidence>
<name>A0ABU7LYN2_9PROT</name>
<keyword evidence="3" id="KW-0732">Signal</keyword>
<evidence type="ECO:0000313" key="6">
    <source>
        <dbReference type="EMBL" id="MEE2566115.1"/>
    </source>
</evidence>
<dbReference type="CDD" id="cd07341">
    <property type="entry name" value="M56_BlaR1_MecR1_like"/>
    <property type="match status" value="1"/>
</dbReference>
<dbReference type="SUPFAM" id="SSF51261">
    <property type="entry name" value="Duplicated hybrid motif"/>
    <property type="match status" value="1"/>
</dbReference>
<feature type="domain" description="M23ase beta-sheet core" evidence="4">
    <location>
        <begin position="348"/>
        <end position="446"/>
    </location>
</feature>
<reference evidence="6 7" key="1">
    <citation type="submission" date="2024-01" db="EMBL/GenBank/DDBJ databases">
        <title>Hyphobacterium bacterium isolated from marine sediment.</title>
        <authorList>
            <person name="Zhao S."/>
        </authorList>
    </citation>
    <scope>NUCLEOTIDE SEQUENCE [LARGE SCALE GENOMIC DNA]</scope>
    <source>
        <strain evidence="6 7">Y60-23</strain>
    </source>
</reference>
<evidence type="ECO:0000256" key="1">
    <source>
        <dbReference type="SAM" id="MobiDB-lite"/>
    </source>
</evidence>
<dbReference type="PANTHER" id="PTHR21666">
    <property type="entry name" value="PEPTIDASE-RELATED"/>
    <property type="match status" value="1"/>
</dbReference>
<dbReference type="Pfam" id="PF05569">
    <property type="entry name" value="Peptidase_M56"/>
    <property type="match status" value="1"/>
</dbReference>
<dbReference type="Pfam" id="PF01551">
    <property type="entry name" value="Peptidase_M23"/>
    <property type="match status" value="1"/>
</dbReference>
<dbReference type="RefSeq" id="WP_330195656.1">
    <property type="nucleotide sequence ID" value="NZ_JAZDRO010000002.1"/>
</dbReference>
<evidence type="ECO:0000313" key="7">
    <source>
        <dbReference type="Proteomes" id="UP001310692"/>
    </source>
</evidence>
<dbReference type="InterPro" id="IPR011055">
    <property type="entry name" value="Dup_hybrid_motif"/>
</dbReference>
<keyword evidence="7" id="KW-1185">Reference proteome</keyword>
<dbReference type="Proteomes" id="UP001310692">
    <property type="component" value="Unassembled WGS sequence"/>
</dbReference>
<feature type="signal peptide" evidence="3">
    <location>
        <begin position="1"/>
        <end position="20"/>
    </location>
</feature>
<feature type="transmembrane region" description="Helical" evidence="2">
    <location>
        <begin position="36"/>
        <end position="54"/>
    </location>
</feature>
<dbReference type="CDD" id="cd12797">
    <property type="entry name" value="M23_peptidase"/>
    <property type="match status" value="1"/>
</dbReference>
<evidence type="ECO:0000256" key="3">
    <source>
        <dbReference type="SAM" id="SignalP"/>
    </source>
</evidence>
<feature type="region of interest" description="Disordered" evidence="1">
    <location>
        <begin position="442"/>
        <end position="461"/>
    </location>
</feature>
<feature type="transmembrane region" description="Helical" evidence="2">
    <location>
        <begin position="199"/>
        <end position="217"/>
    </location>
</feature>
<evidence type="ECO:0000259" key="4">
    <source>
        <dbReference type="Pfam" id="PF01551"/>
    </source>
</evidence>
<dbReference type="EMBL" id="JAZDRO010000002">
    <property type="protein sequence ID" value="MEE2566115.1"/>
    <property type="molecule type" value="Genomic_DNA"/>
</dbReference>
<gene>
    <name evidence="6" type="ORF">V0U35_05430</name>
</gene>
<proteinExistence type="predicted"/>
<dbReference type="InterPro" id="IPR008756">
    <property type="entry name" value="Peptidase_M56"/>
</dbReference>
<sequence>MSAAAIILAACASCLIAAFAWTTGQKGGRSETYWSLSMGLAILPLITLLVSPWLSASVPAIADPLEPVAALINSGQDAIQAAPSDPGMPGIAWPRLLLGLWGIGILVRGLVELCRSAALHRRLGSTVPAGAAVEAEVQSVAAALTVGQRIDVRHDRVRSPFVCGLWRPVLVLDARQATDDLVLAHELAHIRRRDSWRRVGVRMAGAMLWFNPFFFLMERERRLAVEIACDRAALFSSDHRRARSYARTLLDAASRGSGPQAALGFGVEPKKALEMRIRSILSQTPKYRPATGPVSLAVMAAACLSIAGYQAADAAGLAVDVQFTAPVVEGRTSSGFGPAAPGPNGPRNHGGQDIAAPAGAPVSAPAPGRVTYAGAAYNGQTSWGNVVEIDHGGGWTTVYAHLQDYAVAPGDAVRAGQTIARVGATGVATGPHVHVEVRRDGERVDPADHIPGLAPATPSDG</sequence>
<evidence type="ECO:0000256" key="2">
    <source>
        <dbReference type="SAM" id="Phobius"/>
    </source>
</evidence>
<accession>A0ABU7LYN2</accession>
<keyword evidence="2" id="KW-0812">Transmembrane</keyword>
<feature type="domain" description="Peptidase M56" evidence="5">
    <location>
        <begin position="6"/>
        <end position="279"/>
    </location>
</feature>
<dbReference type="InterPro" id="IPR050570">
    <property type="entry name" value="Cell_wall_metabolism_enzyme"/>
</dbReference>
<feature type="chain" id="PRO_5047456447" evidence="3">
    <location>
        <begin position="21"/>
        <end position="461"/>
    </location>
</feature>
<dbReference type="PANTHER" id="PTHR21666:SF270">
    <property type="entry name" value="MUREIN HYDROLASE ACTIVATOR ENVC"/>
    <property type="match status" value="1"/>
</dbReference>
<keyword evidence="2" id="KW-0472">Membrane</keyword>
<feature type="region of interest" description="Disordered" evidence="1">
    <location>
        <begin position="334"/>
        <end position="354"/>
    </location>
</feature>
<keyword evidence="2" id="KW-1133">Transmembrane helix</keyword>
<protein>
    <submittedName>
        <fullName evidence="6">M23/M56 family metallopeptidase</fullName>
    </submittedName>
</protein>
<dbReference type="Gene3D" id="2.70.70.10">
    <property type="entry name" value="Glucose Permease (Domain IIA)"/>
    <property type="match status" value="1"/>
</dbReference>
<organism evidence="6 7">
    <name type="scientific">Hyphobacterium marinum</name>
    <dbReference type="NCBI Taxonomy" id="3116574"/>
    <lineage>
        <taxon>Bacteria</taxon>
        <taxon>Pseudomonadati</taxon>
        <taxon>Pseudomonadota</taxon>
        <taxon>Alphaproteobacteria</taxon>
        <taxon>Maricaulales</taxon>
        <taxon>Maricaulaceae</taxon>
        <taxon>Hyphobacterium</taxon>
    </lineage>
</organism>
<dbReference type="InterPro" id="IPR016047">
    <property type="entry name" value="M23ase_b-sheet_dom"/>
</dbReference>